<keyword evidence="2" id="KW-0863">Zinc-finger</keyword>
<dbReference type="OrthoDB" id="10250970at2759"/>
<keyword evidence="8" id="KW-1185">Reference proteome</keyword>
<dbReference type="InterPro" id="IPR052092">
    <property type="entry name" value="SF3A2"/>
</dbReference>
<dbReference type="Proteomes" id="UP000094801">
    <property type="component" value="Unassembled WGS sequence"/>
</dbReference>
<feature type="region of interest" description="Disordered" evidence="5">
    <location>
        <begin position="1"/>
        <end position="25"/>
    </location>
</feature>
<dbReference type="Pfam" id="PF16835">
    <property type="entry name" value="SF3A2"/>
    <property type="match status" value="1"/>
</dbReference>
<accession>A0A1E4SX19</accession>
<feature type="domain" description="U1-type" evidence="6">
    <location>
        <begin position="51"/>
        <end position="85"/>
    </location>
</feature>
<dbReference type="GO" id="GO:0071004">
    <property type="term" value="C:U2-type prespliceosome"/>
    <property type="evidence" value="ECO:0007669"/>
    <property type="project" value="TreeGrafter"/>
</dbReference>
<evidence type="ECO:0000313" key="7">
    <source>
        <dbReference type="EMBL" id="ODV83992.1"/>
    </source>
</evidence>
<evidence type="ECO:0000256" key="1">
    <source>
        <dbReference type="ARBA" id="ARBA00022723"/>
    </source>
</evidence>
<keyword evidence="1" id="KW-0479">Metal-binding</keyword>
<protein>
    <recommendedName>
        <fullName evidence="6">U1-type domain-containing protein</fullName>
    </recommendedName>
</protein>
<sequence length="219" mass="25565">MDYQNRVGSKKGSGGIAGNAETNQHRRERLRQLMLSKIDIDTDPYVFKNHLGMLECKLCFTSHASEGSYLTHTHGKKHQLNLMKRAELEKRKNKINDNDDLEHTGISHISKKQYVKIGLPSYNVSKIRDPITLQKGLLFKLNFKNLKIGLKKPRFRFMSCFEQNVEIVDSKFQYLIISGEPYENIAFKISSDAIDLNDGKIWDFWDTDTMEYFIQFFYL</sequence>
<dbReference type="AlphaFoldDB" id="A0A1E4SX19"/>
<evidence type="ECO:0000256" key="3">
    <source>
        <dbReference type="ARBA" id="ARBA00022833"/>
    </source>
</evidence>
<dbReference type="SMART" id="SM00451">
    <property type="entry name" value="ZnF_U1"/>
    <property type="match status" value="1"/>
</dbReference>
<evidence type="ECO:0000256" key="4">
    <source>
        <dbReference type="ARBA" id="ARBA00023242"/>
    </source>
</evidence>
<dbReference type="InterPro" id="IPR031781">
    <property type="entry name" value="SF3A2_dom"/>
</dbReference>
<gene>
    <name evidence="7" type="ORF">CANARDRAFT_8987</name>
</gene>
<evidence type="ECO:0000256" key="2">
    <source>
        <dbReference type="ARBA" id="ARBA00022771"/>
    </source>
</evidence>
<organism evidence="7 8">
    <name type="scientific">[Candida] arabinofermentans NRRL YB-2248</name>
    <dbReference type="NCBI Taxonomy" id="983967"/>
    <lineage>
        <taxon>Eukaryota</taxon>
        <taxon>Fungi</taxon>
        <taxon>Dikarya</taxon>
        <taxon>Ascomycota</taxon>
        <taxon>Saccharomycotina</taxon>
        <taxon>Pichiomycetes</taxon>
        <taxon>Pichiales</taxon>
        <taxon>Pichiaceae</taxon>
        <taxon>Ogataea</taxon>
        <taxon>Ogataea/Candida clade</taxon>
    </lineage>
</organism>
<dbReference type="SMART" id="SM01050">
    <property type="entry name" value="CactinC_cactus"/>
    <property type="match status" value="1"/>
</dbReference>
<dbReference type="STRING" id="983967.A0A1E4SX19"/>
<name>A0A1E4SX19_9ASCO</name>
<dbReference type="EMBL" id="KV453859">
    <property type="protein sequence ID" value="ODV83992.1"/>
    <property type="molecule type" value="Genomic_DNA"/>
</dbReference>
<keyword evidence="4" id="KW-0539">Nucleus</keyword>
<dbReference type="PANTHER" id="PTHR23205:SF0">
    <property type="entry name" value="SPLICING FACTOR 3A SUBUNIT 2"/>
    <property type="match status" value="1"/>
</dbReference>
<evidence type="ECO:0000259" key="6">
    <source>
        <dbReference type="SMART" id="SM00451"/>
    </source>
</evidence>
<evidence type="ECO:0000313" key="8">
    <source>
        <dbReference type="Proteomes" id="UP000094801"/>
    </source>
</evidence>
<reference evidence="8" key="1">
    <citation type="submission" date="2016-04" db="EMBL/GenBank/DDBJ databases">
        <title>Comparative genomics of biotechnologically important yeasts.</title>
        <authorList>
            <consortium name="DOE Joint Genome Institute"/>
            <person name="Riley R."/>
            <person name="Haridas S."/>
            <person name="Wolfe K.H."/>
            <person name="Lopes M.R."/>
            <person name="Hittinger C.T."/>
            <person name="Goker M."/>
            <person name="Salamov A."/>
            <person name="Wisecaver J."/>
            <person name="Long T.M."/>
            <person name="Aerts A.L."/>
            <person name="Barry K."/>
            <person name="Choi C."/>
            <person name="Clum A."/>
            <person name="Coughlan A.Y."/>
            <person name="Deshpande S."/>
            <person name="Douglass A.P."/>
            <person name="Hanson S.J."/>
            <person name="Klenk H.-P."/>
            <person name="Labutti K."/>
            <person name="Lapidus A."/>
            <person name="Lindquist E."/>
            <person name="Lipzen A."/>
            <person name="Meier-Kolthoff J.P."/>
            <person name="Ohm R.A."/>
            <person name="Otillar R.P."/>
            <person name="Pangilinan J."/>
            <person name="Peng Y."/>
            <person name="Rokas A."/>
            <person name="Rosa C.A."/>
            <person name="Scheuner C."/>
            <person name="Sibirny A.A."/>
            <person name="Slot J.C."/>
            <person name="Stielow J.B."/>
            <person name="Sun H."/>
            <person name="Kurtzman C.P."/>
            <person name="Blackwell M."/>
            <person name="Grigoriev I.V."/>
            <person name="Jeffries T.W."/>
        </authorList>
    </citation>
    <scope>NUCLEOTIDE SEQUENCE [LARGE SCALE GENOMIC DNA]</scope>
    <source>
        <strain evidence="8">NRRL YB-2248</strain>
    </source>
</reference>
<dbReference type="GO" id="GO:0003676">
    <property type="term" value="F:nucleic acid binding"/>
    <property type="evidence" value="ECO:0007669"/>
    <property type="project" value="InterPro"/>
</dbReference>
<dbReference type="GO" id="GO:0005686">
    <property type="term" value="C:U2 snRNP"/>
    <property type="evidence" value="ECO:0007669"/>
    <property type="project" value="TreeGrafter"/>
</dbReference>
<dbReference type="PANTHER" id="PTHR23205">
    <property type="entry name" value="SPLICING FACTOR 3A SUBUNIT 2"/>
    <property type="match status" value="1"/>
</dbReference>
<evidence type="ECO:0000256" key="5">
    <source>
        <dbReference type="SAM" id="MobiDB-lite"/>
    </source>
</evidence>
<keyword evidence="3" id="KW-0862">Zinc</keyword>
<dbReference type="Gene3D" id="2.60.40.2690">
    <property type="match status" value="1"/>
</dbReference>
<dbReference type="GO" id="GO:0071013">
    <property type="term" value="C:catalytic step 2 spliceosome"/>
    <property type="evidence" value="ECO:0007669"/>
    <property type="project" value="TreeGrafter"/>
</dbReference>
<dbReference type="GO" id="GO:0008270">
    <property type="term" value="F:zinc ion binding"/>
    <property type="evidence" value="ECO:0007669"/>
    <property type="project" value="UniProtKB-KW"/>
</dbReference>
<dbReference type="GO" id="GO:0000245">
    <property type="term" value="P:spliceosomal complex assembly"/>
    <property type="evidence" value="ECO:0007669"/>
    <property type="project" value="TreeGrafter"/>
</dbReference>
<dbReference type="InterPro" id="IPR003604">
    <property type="entry name" value="Matrin/U1-like-C_Znf_C2H2"/>
</dbReference>
<proteinExistence type="predicted"/>